<dbReference type="RefSeq" id="WP_386666302.1">
    <property type="nucleotide sequence ID" value="NZ_JBHLTG010000001.1"/>
</dbReference>
<keyword evidence="2" id="KW-0902">Two-component regulatory system</keyword>
<feature type="modified residue" description="Phosphohistidine" evidence="3">
    <location>
        <position position="196"/>
    </location>
</feature>
<evidence type="ECO:0000256" key="1">
    <source>
        <dbReference type="ARBA" id="ARBA00022553"/>
    </source>
</evidence>
<organism evidence="7 8">
    <name type="scientific">Lysobacter korlensis</name>
    <dbReference type="NCBI Taxonomy" id="553636"/>
    <lineage>
        <taxon>Bacteria</taxon>
        <taxon>Pseudomonadati</taxon>
        <taxon>Pseudomonadota</taxon>
        <taxon>Gammaproteobacteria</taxon>
        <taxon>Lysobacterales</taxon>
        <taxon>Lysobacteraceae</taxon>
        <taxon>Lysobacter</taxon>
    </lineage>
</organism>
<name>A0ABV6RKV9_9GAMM</name>
<feature type="modified residue" description="4-aspartylphosphate" evidence="4">
    <location>
        <position position="55"/>
    </location>
</feature>
<evidence type="ECO:0000256" key="3">
    <source>
        <dbReference type="PROSITE-ProRule" id="PRU00110"/>
    </source>
</evidence>
<dbReference type="PROSITE" id="PS50894">
    <property type="entry name" value="HPT"/>
    <property type="match status" value="1"/>
</dbReference>
<feature type="domain" description="HPt" evidence="6">
    <location>
        <begin position="157"/>
        <end position="246"/>
    </location>
</feature>
<evidence type="ECO:0000313" key="8">
    <source>
        <dbReference type="Proteomes" id="UP001589896"/>
    </source>
</evidence>
<dbReference type="Proteomes" id="UP001589896">
    <property type="component" value="Unassembled WGS sequence"/>
</dbReference>
<dbReference type="SMART" id="SM00448">
    <property type="entry name" value="REC"/>
    <property type="match status" value="1"/>
</dbReference>
<dbReference type="EMBL" id="JBHLTG010000001">
    <property type="protein sequence ID" value="MFC0677591.1"/>
    <property type="molecule type" value="Genomic_DNA"/>
</dbReference>
<proteinExistence type="predicted"/>
<protein>
    <submittedName>
        <fullName evidence="7">Response regulator</fullName>
    </submittedName>
</protein>
<evidence type="ECO:0000259" key="5">
    <source>
        <dbReference type="PROSITE" id="PS50110"/>
    </source>
</evidence>
<comment type="caution">
    <text evidence="7">The sequence shown here is derived from an EMBL/GenBank/DDBJ whole genome shotgun (WGS) entry which is preliminary data.</text>
</comment>
<dbReference type="PANTHER" id="PTHR44591">
    <property type="entry name" value="STRESS RESPONSE REGULATOR PROTEIN 1"/>
    <property type="match status" value="1"/>
</dbReference>
<dbReference type="PROSITE" id="PS50110">
    <property type="entry name" value="RESPONSE_REGULATORY"/>
    <property type="match status" value="1"/>
</dbReference>
<gene>
    <name evidence="7" type="ORF">ACFFGH_07005</name>
</gene>
<keyword evidence="1 4" id="KW-0597">Phosphoprotein</keyword>
<evidence type="ECO:0000256" key="4">
    <source>
        <dbReference type="PROSITE-ProRule" id="PRU00169"/>
    </source>
</evidence>
<dbReference type="InterPro" id="IPR008207">
    <property type="entry name" value="Sig_transdc_His_kin_Hpt_dom"/>
</dbReference>
<dbReference type="Gene3D" id="1.20.120.160">
    <property type="entry name" value="HPT domain"/>
    <property type="match status" value="1"/>
</dbReference>
<dbReference type="PANTHER" id="PTHR44591:SF21">
    <property type="entry name" value="TWO-COMPONENT RESPONSE REGULATOR"/>
    <property type="match status" value="1"/>
</dbReference>
<dbReference type="Pfam" id="PF01627">
    <property type="entry name" value="Hpt"/>
    <property type="match status" value="1"/>
</dbReference>
<dbReference type="SUPFAM" id="SSF47226">
    <property type="entry name" value="Histidine-containing phosphotransfer domain, HPT domain"/>
    <property type="match status" value="1"/>
</dbReference>
<dbReference type="InterPro" id="IPR036641">
    <property type="entry name" value="HPT_dom_sf"/>
</dbReference>
<keyword evidence="8" id="KW-1185">Reference proteome</keyword>
<evidence type="ECO:0000259" key="6">
    <source>
        <dbReference type="PROSITE" id="PS50894"/>
    </source>
</evidence>
<dbReference type="InterPro" id="IPR011006">
    <property type="entry name" value="CheY-like_superfamily"/>
</dbReference>
<feature type="domain" description="Response regulatory" evidence="5">
    <location>
        <begin position="6"/>
        <end position="120"/>
    </location>
</feature>
<sequence length="246" mass="25692">MEPMPNVLLVEDDPISCSVLGAALERCSLNVETAGCVRDALYVAARGRHALWLIDAHLPDGSGIALLEALRRIDADAVAIAHTASQDLALHRLLRAAGFAEVLVKPLASATLAAALALWLPVTQLRAVPVDDVLPTRGAPEAQVWDDEAALRAMAGNATHVAALRALFLAELPAVLQRVTSAVVTSDGSALHAELHRLHASCGFVGAAALAVAAHELGMRADAASLARFERAFHALLATVRDAQSA</sequence>
<dbReference type="Pfam" id="PF00072">
    <property type="entry name" value="Response_reg"/>
    <property type="match status" value="1"/>
</dbReference>
<dbReference type="InterPro" id="IPR050595">
    <property type="entry name" value="Bact_response_regulator"/>
</dbReference>
<dbReference type="CDD" id="cd00156">
    <property type="entry name" value="REC"/>
    <property type="match status" value="1"/>
</dbReference>
<dbReference type="Gene3D" id="3.40.50.2300">
    <property type="match status" value="1"/>
</dbReference>
<dbReference type="InterPro" id="IPR001789">
    <property type="entry name" value="Sig_transdc_resp-reg_receiver"/>
</dbReference>
<evidence type="ECO:0000256" key="2">
    <source>
        <dbReference type="ARBA" id="ARBA00023012"/>
    </source>
</evidence>
<reference evidence="7 8" key="1">
    <citation type="submission" date="2024-09" db="EMBL/GenBank/DDBJ databases">
        <authorList>
            <person name="Sun Q."/>
            <person name="Mori K."/>
        </authorList>
    </citation>
    <scope>NUCLEOTIDE SEQUENCE [LARGE SCALE GENOMIC DNA]</scope>
    <source>
        <strain evidence="7 8">KCTC 23076</strain>
    </source>
</reference>
<evidence type="ECO:0000313" key="7">
    <source>
        <dbReference type="EMBL" id="MFC0677591.1"/>
    </source>
</evidence>
<dbReference type="SUPFAM" id="SSF52172">
    <property type="entry name" value="CheY-like"/>
    <property type="match status" value="1"/>
</dbReference>
<accession>A0ABV6RKV9</accession>